<keyword evidence="8 11" id="KW-0175">Coiled coil</keyword>
<dbReference type="GO" id="GO:0051301">
    <property type="term" value="P:cell division"/>
    <property type="evidence" value="ECO:0007669"/>
    <property type="project" value="UniProtKB-KW"/>
</dbReference>
<dbReference type="FunFam" id="2.130.10.10:FF:000342">
    <property type="entry name" value="Nuclear distribution protein PAC1"/>
    <property type="match status" value="1"/>
</dbReference>
<evidence type="ECO:0000256" key="6">
    <source>
        <dbReference type="ARBA" id="ARBA00022737"/>
    </source>
</evidence>
<evidence type="ECO:0000256" key="4">
    <source>
        <dbReference type="ARBA" id="ARBA00022618"/>
    </source>
</evidence>
<dbReference type="GO" id="GO:0006886">
    <property type="term" value="P:intracellular protein transport"/>
    <property type="evidence" value="ECO:0007669"/>
    <property type="project" value="TreeGrafter"/>
</dbReference>
<feature type="repeat" description="WD" evidence="12">
    <location>
        <begin position="323"/>
        <end position="364"/>
    </location>
</feature>
<evidence type="ECO:0000256" key="11">
    <source>
        <dbReference type="HAMAP-Rule" id="MF_03141"/>
    </source>
</evidence>
<dbReference type="Gene3D" id="1.20.960.30">
    <property type="match status" value="1"/>
</dbReference>
<protein>
    <recommendedName>
        <fullName evidence="11">Nuclear distribution protein PAC1</fullName>
    </recommendedName>
    <alternativeName>
        <fullName evidence="11">Lissencephaly-1 homolog</fullName>
        <shortName evidence="11">LIS-1</shortName>
    </alternativeName>
    <alternativeName>
        <fullName evidence="11">nudF homolog</fullName>
    </alternativeName>
</protein>
<dbReference type="Proteomes" id="UP001219933">
    <property type="component" value="Chromosome 3"/>
</dbReference>
<dbReference type="GO" id="GO:0030126">
    <property type="term" value="C:COPI vesicle coat"/>
    <property type="evidence" value="ECO:0007669"/>
    <property type="project" value="TreeGrafter"/>
</dbReference>
<keyword evidence="7 11" id="KW-0498">Mitosis</keyword>
<name>A0AAF0EUH5_9BASI</name>
<keyword evidence="10 11" id="KW-0131">Cell cycle</keyword>
<dbReference type="PANTHER" id="PTHR19876">
    <property type="entry name" value="COATOMER"/>
    <property type="match status" value="1"/>
</dbReference>
<dbReference type="InterPro" id="IPR001680">
    <property type="entry name" value="WD40_rpt"/>
</dbReference>
<comment type="function">
    <text evidence="11">Positively regulates the activity of the minus-end directed microtubule motor protein dynein. May enhance dynein-mediated microtubule sliding by targeting dynein to the microtubule plus end. Required for nuclear migration during vegetative growth as well as development. Required for retrograde early endosome (EE) transport from the hyphal tip. Required for localization of dynein to the mitotic spindle poles. Recruits additional proteins to the dynein complex at SPBs.</text>
</comment>
<dbReference type="PANTHER" id="PTHR19876:SF1">
    <property type="entry name" value="COATOMER SUBUNIT ALPHA"/>
    <property type="match status" value="1"/>
</dbReference>
<comment type="subcellular location">
    <subcellularLocation>
        <location evidence="11">Cytoplasm</location>
        <location evidence="11">Cytoskeleton</location>
    </subcellularLocation>
    <subcellularLocation>
        <location evidence="11">Cytoplasm</location>
        <location evidence="11">Cytoskeleton</location>
        <location evidence="11">Spindle pole</location>
    </subcellularLocation>
    <text evidence="11">Localizes to the plus ends of microtubules at the hyphal tip and the mitotic spindle poles.</text>
</comment>
<dbReference type="PROSITE" id="PS00678">
    <property type="entry name" value="WD_REPEATS_1"/>
    <property type="match status" value="2"/>
</dbReference>
<dbReference type="InterPro" id="IPR015943">
    <property type="entry name" value="WD40/YVTN_repeat-like_dom_sf"/>
</dbReference>
<keyword evidence="9 11" id="KW-0206">Cytoskeleton</keyword>
<feature type="repeat" description="WD" evidence="12">
    <location>
        <begin position="222"/>
        <end position="263"/>
    </location>
</feature>
<dbReference type="GO" id="GO:0000922">
    <property type="term" value="C:spindle pole"/>
    <property type="evidence" value="ECO:0007669"/>
    <property type="project" value="UniProtKB-SubCell"/>
</dbReference>
<evidence type="ECO:0000313" key="14">
    <source>
        <dbReference type="Proteomes" id="UP001219933"/>
    </source>
</evidence>
<keyword evidence="4 11" id="KW-0132">Cell division</keyword>
<keyword evidence="2 11" id="KW-0963">Cytoplasm</keyword>
<keyword evidence="3 12" id="KW-0853">WD repeat</keyword>
<dbReference type="HAMAP" id="MF_03141">
    <property type="entry name" value="lis1"/>
    <property type="match status" value="1"/>
</dbReference>
<evidence type="ECO:0000256" key="5">
    <source>
        <dbReference type="ARBA" id="ARBA00022701"/>
    </source>
</evidence>
<keyword evidence="6" id="KW-0677">Repeat</keyword>
<dbReference type="PROSITE" id="PS50082">
    <property type="entry name" value="WD_REPEATS_2"/>
    <property type="match status" value="6"/>
</dbReference>
<dbReference type="PIRSF" id="PIRSF037647">
    <property type="entry name" value="Dynein_regulator_Lis1"/>
    <property type="match status" value="1"/>
</dbReference>
<keyword evidence="1 11" id="KW-0813">Transport</keyword>
<dbReference type="GO" id="GO:0070840">
    <property type="term" value="F:dynein complex binding"/>
    <property type="evidence" value="ECO:0007669"/>
    <property type="project" value="UniProtKB-UniRule"/>
</dbReference>
<accession>A0AAF0EUH5</accession>
<dbReference type="SUPFAM" id="SSF50978">
    <property type="entry name" value="WD40 repeat-like"/>
    <property type="match status" value="1"/>
</dbReference>
<sequence>MSLLTERQREELGFEAAYDALQRDAALAEYAPDPQSRFSGLLEKKWLSTIRLQKKNMELESRVLQLEQELESAPSARRAAAASDWYPRAPPRHTLQGHRLPVTSVVFHPRFSIVASASEDATLKLWDWETGELERTLKGHTKPVQAIDFDASGDYLVSCASDLAIKLWHGADDWKNVRTIYGHEHSISDVRFLPDARHIISASRDRTLRVWEVESGRCVRTLVGHLDWVRGVDVTADGRLFASCSSDQTARVWDAASGETRAELRGHEHVVECVAFAPQAANEAIRTLAALPKTREEGVYVATGSRDKTIRLWNQHGQCLRTLSGHDNWVRALVFAPGGKYLVSVSDDKTMRTWDLASGRCVRTVEAHSHFATAVAWGRSHETVESKSRPVNVVATASVDLSVRVWAP</sequence>
<proteinExistence type="inferred from homology"/>
<comment type="subunit">
    <text evidence="11">Self-associates. Interacts with NDL1 and dynein.</text>
</comment>
<dbReference type="PRINTS" id="PR00320">
    <property type="entry name" value="GPROTEINBRPT"/>
</dbReference>
<dbReference type="GO" id="GO:0005875">
    <property type="term" value="C:microtubule associated complex"/>
    <property type="evidence" value="ECO:0007669"/>
    <property type="project" value="UniProtKB-UniRule"/>
</dbReference>
<feature type="repeat" description="WD" evidence="12">
    <location>
        <begin position="180"/>
        <end position="221"/>
    </location>
</feature>
<keyword evidence="14" id="KW-1185">Reference proteome</keyword>
<evidence type="ECO:0000256" key="3">
    <source>
        <dbReference type="ARBA" id="ARBA00022574"/>
    </source>
</evidence>
<dbReference type="InterPro" id="IPR036322">
    <property type="entry name" value="WD40_repeat_dom_sf"/>
</dbReference>
<feature type="repeat" description="WD" evidence="12">
    <location>
        <begin position="296"/>
        <end position="314"/>
    </location>
</feature>
<dbReference type="InterPro" id="IPR019775">
    <property type="entry name" value="WD40_repeat_CS"/>
</dbReference>
<evidence type="ECO:0000313" key="13">
    <source>
        <dbReference type="EMBL" id="WFD35364.1"/>
    </source>
</evidence>
<dbReference type="AlphaFoldDB" id="A0AAF0EUH5"/>
<dbReference type="SUPFAM" id="SSF109925">
    <property type="entry name" value="Lissencephaly-1 protein (Lis-1, PAF-AH alpha) N-terminal domain"/>
    <property type="match status" value="1"/>
</dbReference>
<dbReference type="CDD" id="cd00200">
    <property type="entry name" value="WD40"/>
    <property type="match status" value="1"/>
</dbReference>
<dbReference type="GO" id="GO:0005874">
    <property type="term" value="C:microtubule"/>
    <property type="evidence" value="ECO:0007669"/>
    <property type="project" value="UniProtKB-KW"/>
</dbReference>
<dbReference type="InterPro" id="IPR017252">
    <property type="entry name" value="Dynein_regulator_LIS1"/>
</dbReference>
<keyword evidence="5 11" id="KW-0493">Microtubule</keyword>
<dbReference type="PROSITE" id="PS50294">
    <property type="entry name" value="WD_REPEATS_REGION"/>
    <property type="match status" value="5"/>
</dbReference>
<dbReference type="SMART" id="SM00320">
    <property type="entry name" value="WD40"/>
    <property type="match status" value="7"/>
</dbReference>
<evidence type="ECO:0000256" key="2">
    <source>
        <dbReference type="ARBA" id="ARBA00022490"/>
    </source>
</evidence>
<reference evidence="13" key="1">
    <citation type="submission" date="2023-03" db="EMBL/GenBank/DDBJ databases">
        <title>Mating type loci evolution in Malassezia.</title>
        <authorList>
            <person name="Coelho M.A."/>
        </authorList>
    </citation>
    <scope>NUCLEOTIDE SEQUENCE</scope>
    <source>
        <strain evidence="13">CBS 11721</strain>
    </source>
</reference>
<dbReference type="Gene3D" id="2.130.10.10">
    <property type="entry name" value="YVTN repeat-like/Quinoprotein amine dehydrogenase"/>
    <property type="match status" value="1"/>
</dbReference>
<dbReference type="GO" id="GO:0006890">
    <property type="term" value="P:retrograde vesicle-mediated transport, Golgi to endoplasmic reticulum"/>
    <property type="evidence" value="ECO:0007669"/>
    <property type="project" value="TreeGrafter"/>
</dbReference>
<evidence type="ECO:0000256" key="10">
    <source>
        <dbReference type="ARBA" id="ARBA00023306"/>
    </source>
</evidence>
<gene>
    <name evidence="11 13" type="primary">LIS1</name>
    <name evidence="11" type="synonym">PAC1</name>
    <name evidence="13" type="ORF">MCUN1_002218</name>
</gene>
<feature type="repeat" description="WD" evidence="12">
    <location>
        <begin position="95"/>
        <end position="136"/>
    </location>
</feature>
<feature type="repeat" description="WD" evidence="12">
    <location>
        <begin position="137"/>
        <end position="168"/>
    </location>
</feature>
<dbReference type="EMBL" id="CP119879">
    <property type="protein sequence ID" value="WFD35364.1"/>
    <property type="molecule type" value="Genomic_DNA"/>
</dbReference>
<dbReference type="GO" id="GO:0051012">
    <property type="term" value="P:microtubule sliding"/>
    <property type="evidence" value="ECO:0007669"/>
    <property type="project" value="UniProtKB-UniRule"/>
</dbReference>
<evidence type="ECO:0000256" key="7">
    <source>
        <dbReference type="ARBA" id="ARBA00022776"/>
    </source>
</evidence>
<evidence type="ECO:0000256" key="12">
    <source>
        <dbReference type="PROSITE-ProRule" id="PRU00221"/>
    </source>
</evidence>
<evidence type="ECO:0000256" key="8">
    <source>
        <dbReference type="ARBA" id="ARBA00023054"/>
    </source>
</evidence>
<dbReference type="InterPro" id="IPR020472">
    <property type="entry name" value="WD40_PAC1"/>
</dbReference>
<dbReference type="Pfam" id="PF00400">
    <property type="entry name" value="WD40"/>
    <property type="match status" value="7"/>
</dbReference>
<dbReference type="InterPro" id="IPR037190">
    <property type="entry name" value="LIS1_N"/>
</dbReference>
<dbReference type="GO" id="GO:0000132">
    <property type="term" value="P:establishment of mitotic spindle orientation"/>
    <property type="evidence" value="ECO:0007669"/>
    <property type="project" value="UniProtKB-UniRule"/>
</dbReference>
<dbReference type="GO" id="GO:0006891">
    <property type="term" value="P:intra-Golgi vesicle-mediated transport"/>
    <property type="evidence" value="ECO:0007669"/>
    <property type="project" value="TreeGrafter"/>
</dbReference>
<evidence type="ECO:0000256" key="9">
    <source>
        <dbReference type="ARBA" id="ARBA00023212"/>
    </source>
</evidence>
<organism evidence="13 14">
    <name type="scientific">Malassezia cuniculi</name>
    <dbReference type="NCBI Taxonomy" id="948313"/>
    <lineage>
        <taxon>Eukaryota</taxon>
        <taxon>Fungi</taxon>
        <taxon>Dikarya</taxon>
        <taxon>Basidiomycota</taxon>
        <taxon>Ustilaginomycotina</taxon>
        <taxon>Malasseziomycetes</taxon>
        <taxon>Malasseziales</taxon>
        <taxon>Malasseziaceae</taxon>
        <taxon>Malassezia</taxon>
    </lineage>
</organism>
<evidence type="ECO:0000256" key="1">
    <source>
        <dbReference type="ARBA" id="ARBA00022448"/>
    </source>
</evidence>
<dbReference type="GO" id="GO:0006888">
    <property type="term" value="P:endoplasmic reticulum to Golgi vesicle-mediated transport"/>
    <property type="evidence" value="ECO:0007669"/>
    <property type="project" value="TreeGrafter"/>
</dbReference>
<comment type="similarity">
    <text evidence="11">Belongs to the WD repeat LIS1/nudF family.</text>
</comment>
<dbReference type="InterPro" id="IPR050844">
    <property type="entry name" value="Coatomer_complex_subunit"/>
</dbReference>